<dbReference type="InterPro" id="IPR041492">
    <property type="entry name" value="HAD_2"/>
</dbReference>
<dbReference type="AlphaFoldDB" id="A0A956M1L7"/>
<dbReference type="GO" id="GO:0008967">
    <property type="term" value="F:phosphoglycolate phosphatase activity"/>
    <property type="evidence" value="ECO:0007669"/>
    <property type="project" value="TreeGrafter"/>
</dbReference>
<dbReference type="GO" id="GO:0006281">
    <property type="term" value="P:DNA repair"/>
    <property type="evidence" value="ECO:0007669"/>
    <property type="project" value="TreeGrafter"/>
</dbReference>
<dbReference type="InterPro" id="IPR050155">
    <property type="entry name" value="HAD-like_hydrolase_sf"/>
</dbReference>
<reference evidence="1" key="2">
    <citation type="journal article" date="2021" name="Microbiome">
        <title>Successional dynamics and alternative stable states in a saline activated sludge microbial community over 9 years.</title>
        <authorList>
            <person name="Wang Y."/>
            <person name="Ye J."/>
            <person name="Ju F."/>
            <person name="Liu L."/>
            <person name="Boyd J.A."/>
            <person name="Deng Y."/>
            <person name="Parks D.H."/>
            <person name="Jiang X."/>
            <person name="Yin X."/>
            <person name="Woodcroft B.J."/>
            <person name="Tyson G.W."/>
            <person name="Hugenholtz P."/>
            <person name="Polz M.F."/>
            <person name="Zhang T."/>
        </authorList>
    </citation>
    <scope>NUCLEOTIDE SEQUENCE</scope>
    <source>
        <strain evidence="1">HKST-UBA01</strain>
    </source>
</reference>
<dbReference type="NCBIfam" id="TIGR01549">
    <property type="entry name" value="HAD-SF-IA-v1"/>
    <property type="match status" value="1"/>
</dbReference>
<dbReference type="EMBL" id="JAGQHR010000733">
    <property type="protein sequence ID" value="MCA9729529.1"/>
    <property type="molecule type" value="Genomic_DNA"/>
</dbReference>
<feature type="non-terminal residue" evidence="1">
    <location>
        <position position="1"/>
    </location>
</feature>
<sequence length="147" mass="16205">SFERHYATCLLDTTQPYPGIPELLSDLAQAGRPMAVVTNKPQHFSERILAALDLAGAFRFILGEGVLPTRKPDPEPLLHALRHCAPEVPAHRVILIGDSWVDVQAARNARMRSCAVAWGLGVPQDARDEGPDWWIETVPELRALLGL</sequence>
<accession>A0A956M1L7</accession>
<evidence type="ECO:0000313" key="1">
    <source>
        <dbReference type="EMBL" id="MCA9729529.1"/>
    </source>
</evidence>
<dbReference type="Pfam" id="PF13419">
    <property type="entry name" value="HAD_2"/>
    <property type="match status" value="1"/>
</dbReference>
<protein>
    <submittedName>
        <fullName evidence="1">HAD-IA family hydrolase</fullName>
    </submittedName>
</protein>
<comment type="caution">
    <text evidence="1">The sequence shown here is derived from an EMBL/GenBank/DDBJ whole genome shotgun (WGS) entry which is preliminary data.</text>
</comment>
<dbReference type="GO" id="GO:0005829">
    <property type="term" value="C:cytosol"/>
    <property type="evidence" value="ECO:0007669"/>
    <property type="project" value="TreeGrafter"/>
</dbReference>
<dbReference type="InterPro" id="IPR006439">
    <property type="entry name" value="HAD-SF_hydro_IA"/>
</dbReference>
<dbReference type="Gene3D" id="3.40.50.1000">
    <property type="entry name" value="HAD superfamily/HAD-like"/>
    <property type="match status" value="1"/>
</dbReference>
<reference evidence="1" key="1">
    <citation type="submission" date="2020-04" db="EMBL/GenBank/DDBJ databases">
        <authorList>
            <person name="Zhang T."/>
        </authorList>
    </citation>
    <scope>NUCLEOTIDE SEQUENCE</scope>
    <source>
        <strain evidence="1">HKST-UBA01</strain>
    </source>
</reference>
<name>A0A956M1L7_UNCEI</name>
<gene>
    <name evidence="1" type="ORF">KC729_17715</name>
</gene>
<keyword evidence="1" id="KW-0378">Hydrolase</keyword>
<dbReference type="SUPFAM" id="SSF56784">
    <property type="entry name" value="HAD-like"/>
    <property type="match status" value="1"/>
</dbReference>
<dbReference type="PANTHER" id="PTHR43434">
    <property type="entry name" value="PHOSPHOGLYCOLATE PHOSPHATASE"/>
    <property type="match status" value="1"/>
</dbReference>
<evidence type="ECO:0000313" key="2">
    <source>
        <dbReference type="Proteomes" id="UP000697710"/>
    </source>
</evidence>
<proteinExistence type="predicted"/>
<dbReference type="InterPro" id="IPR036412">
    <property type="entry name" value="HAD-like_sf"/>
</dbReference>
<organism evidence="1 2">
    <name type="scientific">Eiseniibacteriota bacterium</name>
    <dbReference type="NCBI Taxonomy" id="2212470"/>
    <lineage>
        <taxon>Bacteria</taxon>
        <taxon>Candidatus Eiseniibacteriota</taxon>
    </lineage>
</organism>
<dbReference type="InterPro" id="IPR023214">
    <property type="entry name" value="HAD_sf"/>
</dbReference>
<dbReference type="Proteomes" id="UP000697710">
    <property type="component" value="Unassembled WGS sequence"/>
</dbReference>
<dbReference type="FunFam" id="3.40.50.1000:FF:000022">
    <property type="entry name" value="Phosphoglycolate phosphatase"/>
    <property type="match status" value="1"/>
</dbReference>
<dbReference type="PANTHER" id="PTHR43434:SF1">
    <property type="entry name" value="PHOSPHOGLYCOLATE PHOSPHATASE"/>
    <property type="match status" value="1"/>
</dbReference>